<dbReference type="GeneID" id="20661935"/>
<dbReference type="SUPFAM" id="SSF48403">
    <property type="entry name" value="Ankyrin repeat"/>
    <property type="match status" value="1"/>
</dbReference>
<dbReference type="InterPro" id="IPR052050">
    <property type="entry name" value="SecEffector_AnkRepeat"/>
</dbReference>
<dbReference type="InParanoid" id="G5AG31"/>
<reference evidence="1 2" key="1">
    <citation type="journal article" date="2006" name="Science">
        <title>Phytophthora genome sequences uncover evolutionary origins and mechanisms of pathogenesis.</title>
        <authorList>
            <person name="Tyler B.M."/>
            <person name="Tripathy S."/>
            <person name="Zhang X."/>
            <person name="Dehal P."/>
            <person name="Jiang R.H."/>
            <person name="Aerts A."/>
            <person name="Arredondo F.D."/>
            <person name="Baxter L."/>
            <person name="Bensasson D."/>
            <person name="Beynon J.L."/>
            <person name="Chapman J."/>
            <person name="Damasceno C.M."/>
            <person name="Dorrance A.E."/>
            <person name="Dou D."/>
            <person name="Dickerman A.W."/>
            <person name="Dubchak I.L."/>
            <person name="Garbelotto M."/>
            <person name="Gijzen M."/>
            <person name="Gordon S.G."/>
            <person name="Govers F."/>
            <person name="Grunwald N.J."/>
            <person name="Huang W."/>
            <person name="Ivors K.L."/>
            <person name="Jones R.W."/>
            <person name="Kamoun S."/>
            <person name="Krampis K."/>
            <person name="Lamour K.H."/>
            <person name="Lee M.K."/>
            <person name="McDonald W.H."/>
            <person name="Medina M."/>
            <person name="Meijer H.J."/>
            <person name="Nordberg E.K."/>
            <person name="Maclean D.J."/>
            <person name="Ospina-Giraldo M.D."/>
            <person name="Morris P.F."/>
            <person name="Phuntumart V."/>
            <person name="Putnam N.H."/>
            <person name="Rash S."/>
            <person name="Rose J.K."/>
            <person name="Sakihama Y."/>
            <person name="Salamov A.A."/>
            <person name="Savidor A."/>
            <person name="Scheuring C.F."/>
            <person name="Smith B.M."/>
            <person name="Sobral B.W."/>
            <person name="Terry A."/>
            <person name="Torto-Alalibo T.A."/>
            <person name="Win J."/>
            <person name="Xu Z."/>
            <person name="Zhang H."/>
            <person name="Grigoriev I.V."/>
            <person name="Rokhsar D.S."/>
            <person name="Boore J.L."/>
        </authorList>
    </citation>
    <scope>NUCLEOTIDE SEQUENCE [LARGE SCALE GENOMIC DNA]</scope>
    <source>
        <strain evidence="1 2">P6497</strain>
    </source>
</reference>
<dbReference type="SMR" id="G5AG31"/>
<dbReference type="Gene3D" id="1.25.40.20">
    <property type="entry name" value="Ankyrin repeat-containing domain"/>
    <property type="match status" value="2"/>
</dbReference>
<accession>G5AG31</accession>
<dbReference type="KEGG" id="psoj:PHYSODRAFT_534014"/>
<evidence type="ECO:0000313" key="1">
    <source>
        <dbReference type="EMBL" id="EGZ05543.1"/>
    </source>
</evidence>
<name>G5AG31_PHYSP</name>
<protein>
    <submittedName>
        <fullName evidence="1">Uncharacterized protein</fullName>
    </submittedName>
</protein>
<dbReference type="PANTHER" id="PTHR46586">
    <property type="entry name" value="ANKYRIN REPEAT-CONTAINING PROTEIN"/>
    <property type="match status" value="1"/>
</dbReference>
<dbReference type="InterPro" id="IPR036770">
    <property type="entry name" value="Ankyrin_rpt-contain_sf"/>
</dbReference>
<gene>
    <name evidence="1" type="ORF">PHYSODRAFT_534014</name>
</gene>
<sequence length="491" mass="54996">MLATVSFALRGDTVLAGLEHITQCIADFLGPSSALSLSEACTFGSIALLEWIWDSSSPTIGERRPRWSLANFLRSEPHYYRWQFAQSLEVAAGRGDVAMVKWLLDHFQGCEAPPSIVNAAARNGHLTVLQVLLGVSRPVRPPSPERNLVYWGNEAVLLAAENDHSDVARWLYENASYSLKTDQRARLIEHALRFGDFDFADRLLPTDGSECVLDFDQIRPTPELIEWMLDMGYLQQDGHVAVSAIRDLAKMGGHLKLMQQILLLHSPPTSGSECDGEWVDEWRDALMNATRSGDLATLEWLVAHPNGIKACNRSTEKTSRRHIDDLLCEAAERGHTDVIHYLHQRGAKDLDRSVLATAICRGQLGSVECLLGCFTYGSDLETIKRLVAIHPEACTGDTLEDALLSGHVRVARWLHAKLADVELSSVNLTSSTANIFEILLFLRENFADIARTIVVDKFDGRRSVRRRGCPADPFYHVEKWLKENFEGFYIY</sequence>
<dbReference type="PANTHER" id="PTHR46586:SF3">
    <property type="entry name" value="ANKYRIN REPEAT-CONTAINING PROTEIN"/>
    <property type="match status" value="1"/>
</dbReference>
<dbReference type="SMART" id="SM00248">
    <property type="entry name" value="ANK"/>
    <property type="match status" value="4"/>
</dbReference>
<evidence type="ECO:0000313" key="2">
    <source>
        <dbReference type="Proteomes" id="UP000002640"/>
    </source>
</evidence>
<dbReference type="Pfam" id="PF12796">
    <property type="entry name" value="Ank_2"/>
    <property type="match status" value="1"/>
</dbReference>
<dbReference type="RefSeq" id="XP_009539074.1">
    <property type="nucleotide sequence ID" value="XM_009540779.1"/>
</dbReference>
<organism evidence="1 2">
    <name type="scientific">Phytophthora sojae (strain P6497)</name>
    <name type="common">Soybean stem and root rot agent</name>
    <name type="synonym">Phytophthora megasperma f. sp. glycines</name>
    <dbReference type="NCBI Taxonomy" id="1094619"/>
    <lineage>
        <taxon>Eukaryota</taxon>
        <taxon>Sar</taxon>
        <taxon>Stramenopiles</taxon>
        <taxon>Oomycota</taxon>
        <taxon>Peronosporomycetes</taxon>
        <taxon>Peronosporales</taxon>
        <taxon>Peronosporaceae</taxon>
        <taxon>Phytophthora</taxon>
    </lineage>
</organism>
<proteinExistence type="predicted"/>
<dbReference type="EMBL" id="JH159166">
    <property type="protein sequence ID" value="EGZ05543.1"/>
    <property type="molecule type" value="Genomic_DNA"/>
</dbReference>
<dbReference type="Proteomes" id="UP000002640">
    <property type="component" value="Unassembled WGS sequence"/>
</dbReference>
<dbReference type="InterPro" id="IPR002110">
    <property type="entry name" value="Ankyrin_rpt"/>
</dbReference>
<keyword evidence="2" id="KW-1185">Reference proteome</keyword>
<dbReference type="AlphaFoldDB" id="G5AG31"/>